<name>A0A1E3Q020_LIPST</name>
<sequence>MEFPKASRTYEYELPTIPVRCLAEGCSFLAAGPSQESNHRMVLAHMIFSEQDEAHKLVSDTWLRFFNDDFDPLFDEAQEEADDDDGGDDDLQKVRVPERWMFGECAVPACRVQLSDACRERLYSHLSEEHEAADIEIFLGLRAIESQDELVVERTANNVAPTHENPGPEIARVGVPADVHAPNGQSLTTRKRNAAKAFAFEEWAQTKRVKLRIESIRRNLKRKYVKEGNKIPVKGSHEYEKWYQTIDQEARQQYQTEVGNGGSATELRAMESVEDLLAINNILKIKLDTYVSQGNNIPNRHLREFGGFWRHMHKLACDEYYDIKLRDCLGRQQIDNLDILAPGTKEICVTDIQDSFHNSSGQEGNTENGCEDGANQQLREIMQYLNPGHAAVSEYGAEEYLKWLSSGDGTARLEHESVNPGFGQIREDIKRQYMSAGYTIPDNGTREYMKWLSAVDKMARKINEQESERPDLLIKQDTMYDDWQCNPQSPTIQPIPPSFLHAEM</sequence>
<dbReference type="AlphaFoldDB" id="A0A1E3Q020"/>
<dbReference type="Proteomes" id="UP000094385">
    <property type="component" value="Unassembled WGS sequence"/>
</dbReference>
<evidence type="ECO:0000313" key="2">
    <source>
        <dbReference type="Proteomes" id="UP000094385"/>
    </source>
</evidence>
<gene>
    <name evidence="1" type="ORF">LIPSTDRAFT_163135</name>
</gene>
<keyword evidence="2" id="KW-1185">Reference proteome</keyword>
<accession>A0A1E3Q020</accession>
<evidence type="ECO:0000313" key="1">
    <source>
        <dbReference type="EMBL" id="ODQ70950.1"/>
    </source>
</evidence>
<proteinExistence type="predicted"/>
<dbReference type="OrthoDB" id="10517190at2759"/>
<protein>
    <submittedName>
        <fullName evidence="1">Uncharacterized protein</fullName>
    </submittedName>
</protein>
<dbReference type="EMBL" id="KV454299">
    <property type="protein sequence ID" value="ODQ70950.1"/>
    <property type="molecule type" value="Genomic_DNA"/>
</dbReference>
<organism evidence="1 2">
    <name type="scientific">Lipomyces starkeyi NRRL Y-11557</name>
    <dbReference type="NCBI Taxonomy" id="675824"/>
    <lineage>
        <taxon>Eukaryota</taxon>
        <taxon>Fungi</taxon>
        <taxon>Dikarya</taxon>
        <taxon>Ascomycota</taxon>
        <taxon>Saccharomycotina</taxon>
        <taxon>Lipomycetes</taxon>
        <taxon>Lipomycetales</taxon>
        <taxon>Lipomycetaceae</taxon>
        <taxon>Lipomyces</taxon>
    </lineage>
</organism>
<reference evidence="1 2" key="1">
    <citation type="journal article" date="2016" name="Proc. Natl. Acad. Sci. U.S.A.">
        <title>Comparative genomics of biotechnologically important yeasts.</title>
        <authorList>
            <person name="Riley R."/>
            <person name="Haridas S."/>
            <person name="Wolfe K.H."/>
            <person name="Lopes M.R."/>
            <person name="Hittinger C.T."/>
            <person name="Goeker M."/>
            <person name="Salamov A.A."/>
            <person name="Wisecaver J.H."/>
            <person name="Long T.M."/>
            <person name="Calvey C.H."/>
            <person name="Aerts A.L."/>
            <person name="Barry K.W."/>
            <person name="Choi C."/>
            <person name="Clum A."/>
            <person name="Coughlan A.Y."/>
            <person name="Deshpande S."/>
            <person name="Douglass A.P."/>
            <person name="Hanson S.J."/>
            <person name="Klenk H.-P."/>
            <person name="LaButti K.M."/>
            <person name="Lapidus A."/>
            <person name="Lindquist E.A."/>
            <person name="Lipzen A.M."/>
            <person name="Meier-Kolthoff J.P."/>
            <person name="Ohm R.A."/>
            <person name="Otillar R.P."/>
            <person name="Pangilinan J.L."/>
            <person name="Peng Y."/>
            <person name="Rokas A."/>
            <person name="Rosa C.A."/>
            <person name="Scheuner C."/>
            <person name="Sibirny A.A."/>
            <person name="Slot J.C."/>
            <person name="Stielow J.B."/>
            <person name="Sun H."/>
            <person name="Kurtzman C.P."/>
            <person name="Blackwell M."/>
            <person name="Grigoriev I.V."/>
            <person name="Jeffries T.W."/>
        </authorList>
    </citation>
    <scope>NUCLEOTIDE SEQUENCE [LARGE SCALE GENOMIC DNA]</scope>
    <source>
        <strain evidence="1 2">NRRL Y-11557</strain>
    </source>
</reference>